<reference evidence="12" key="1">
    <citation type="journal article" date="2019" name="Nat. Commun.">
        <title>Expansion of phycobilisome linker gene families in mesophilic red algae.</title>
        <authorList>
            <person name="Lee J."/>
            <person name="Kim D."/>
            <person name="Bhattacharya D."/>
            <person name="Yoon H.S."/>
        </authorList>
    </citation>
    <scope>NUCLEOTIDE SEQUENCE [LARGE SCALE GENOMIC DNA]</scope>
    <source>
        <strain evidence="12">CCMP 1328</strain>
    </source>
</reference>
<feature type="region of interest" description="Disordered" evidence="8">
    <location>
        <begin position="741"/>
        <end position="783"/>
    </location>
</feature>
<dbReference type="PANTHER" id="PTHR12271:SF40">
    <property type="entry name" value="POLY(A) RNA POLYMERASE GLD2"/>
    <property type="match status" value="1"/>
</dbReference>
<feature type="region of interest" description="Disordered" evidence="8">
    <location>
        <begin position="1"/>
        <end position="175"/>
    </location>
</feature>
<evidence type="ECO:0000256" key="2">
    <source>
        <dbReference type="ARBA" id="ARBA00001946"/>
    </source>
</evidence>
<dbReference type="CDD" id="cd05402">
    <property type="entry name" value="NT_PAP_TUTase"/>
    <property type="match status" value="1"/>
</dbReference>
<dbReference type="PANTHER" id="PTHR12271">
    <property type="entry name" value="POLY A POLYMERASE CID PAP -RELATED"/>
    <property type="match status" value="1"/>
</dbReference>
<feature type="domain" description="PAP-associated" evidence="9">
    <location>
        <begin position="590"/>
        <end position="684"/>
    </location>
</feature>
<keyword evidence="4" id="KW-0963">Cytoplasm</keyword>
<proteinExistence type="predicted"/>
<protein>
    <submittedName>
        <fullName evidence="11">UTP:RNA uridylyltransferase 1</fullName>
    </submittedName>
</protein>
<dbReference type="Gene3D" id="3.30.460.10">
    <property type="entry name" value="Beta Polymerase, domain 2"/>
    <property type="match status" value="1"/>
</dbReference>
<gene>
    <name evidence="11" type="ORF">FVE85_3264</name>
</gene>
<dbReference type="InterPro" id="IPR002058">
    <property type="entry name" value="PAP_assoc"/>
</dbReference>
<sequence length="783" mass="87316">MAGDEWSAAGAAGGAPSASPAAAARAPNGQNGQNAQNIISPLQQMFDARMMPPPPQQHHHPHHHYLQQHQFPQQQEPPRARSGWDVPQSGESARDQHSVSATAHSPWGPPVPMDPAGAYWGAARSSPWQDGAGNAAPRVPDHQAQAWAPKSDAVHNGVSETWAPQRPPLSQAGQVAPGFDGIELMRLAAEYEQQQQLGQQRLRPYHGPHQAPSHSPAAGPSYHRPPVTSALSVAEVENMIAQARQLQLDSQPERGDGGAARKMIPNPNEIARNTEQAGAASANSVNDRTADVEDSIEYVLPARAQPRRAYPGGAVYVQRDRPESTLVHDFVRALQISLRNVIHDIMPPEADEKRKARLVRHLNKICRSEWSHSEIVMFGSSGNMLCLRGGDVDTVLIVPAQDTIYTPKPHGDEEQPTPRPMTNKQIIRRMGRCLRRARMQDVQELLRARVPIIKMFDPVSEFRVDLCVNNILGCHNTNLLRTYMQMDERVRQLALLIKYWAKRRALNEPYRGTLSSYAYVLLVIFYFQHVLRLLPSLQMLDRNGKPCRSESDVPRRIRDGWNVYFYGDGMEIPPRILAGRSAVNASLTMAQIVMGFFEFYAYVFDFSNQVVSIRLGRPIPSHEHTWNKQPCGPGDEFEQAAEPSDHALRDHNLKSAETSEDAPKRTDRLSKHYFQIEDPFDLSHDLGRVIDDVQLGVIREEFTRAFETLVATADFAHVCEAFEEPLMPVQRAHVVQGIREEPAPDWPELEKSTDHDERSATASMGGAREVTSLEDDGSRQGGP</sequence>
<evidence type="ECO:0000259" key="9">
    <source>
        <dbReference type="Pfam" id="PF03828"/>
    </source>
</evidence>
<evidence type="ECO:0000259" key="10">
    <source>
        <dbReference type="Pfam" id="PF22600"/>
    </source>
</evidence>
<feature type="compositionally biased region" description="Basic residues" evidence="8">
    <location>
        <begin position="57"/>
        <end position="66"/>
    </location>
</feature>
<feature type="region of interest" description="Disordered" evidence="8">
    <location>
        <begin position="194"/>
        <end position="226"/>
    </location>
</feature>
<comment type="cofactor">
    <cofactor evidence="2">
        <name>Mg(2+)</name>
        <dbReference type="ChEBI" id="CHEBI:18420"/>
    </cofactor>
</comment>
<dbReference type="InterPro" id="IPR043519">
    <property type="entry name" value="NT_sf"/>
</dbReference>
<comment type="subcellular location">
    <subcellularLocation>
        <location evidence="3">Cytoplasm</location>
    </subcellularLocation>
</comment>
<dbReference type="GO" id="GO:0046872">
    <property type="term" value="F:metal ion binding"/>
    <property type="evidence" value="ECO:0007669"/>
    <property type="project" value="UniProtKB-KW"/>
</dbReference>
<feature type="region of interest" description="Disordered" evidence="8">
    <location>
        <begin position="624"/>
        <end position="643"/>
    </location>
</feature>
<organism evidence="11 12">
    <name type="scientific">Porphyridium purpureum</name>
    <name type="common">Red alga</name>
    <name type="synonym">Porphyridium cruentum</name>
    <dbReference type="NCBI Taxonomy" id="35688"/>
    <lineage>
        <taxon>Eukaryota</taxon>
        <taxon>Rhodophyta</taxon>
        <taxon>Bangiophyceae</taxon>
        <taxon>Porphyridiales</taxon>
        <taxon>Porphyridiaceae</taxon>
        <taxon>Porphyridium</taxon>
    </lineage>
</organism>
<evidence type="ECO:0000313" key="11">
    <source>
        <dbReference type="EMBL" id="KAA8495023.1"/>
    </source>
</evidence>
<dbReference type="GO" id="GO:0031123">
    <property type="term" value="P:RNA 3'-end processing"/>
    <property type="evidence" value="ECO:0007669"/>
    <property type="project" value="TreeGrafter"/>
</dbReference>
<keyword evidence="12" id="KW-1185">Reference proteome</keyword>
<dbReference type="Pfam" id="PF03828">
    <property type="entry name" value="PAP_assoc"/>
    <property type="match status" value="1"/>
</dbReference>
<evidence type="ECO:0000256" key="5">
    <source>
        <dbReference type="ARBA" id="ARBA00022679"/>
    </source>
</evidence>
<keyword evidence="5 11" id="KW-0808">Transferase</keyword>
<evidence type="ECO:0000256" key="4">
    <source>
        <dbReference type="ARBA" id="ARBA00022490"/>
    </source>
</evidence>
<dbReference type="Pfam" id="PF22600">
    <property type="entry name" value="MTPAP-like_central"/>
    <property type="match status" value="1"/>
</dbReference>
<dbReference type="SUPFAM" id="SSF81301">
    <property type="entry name" value="Nucleotidyltransferase"/>
    <property type="match status" value="1"/>
</dbReference>
<keyword evidence="6" id="KW-0479">Metal-binding</keyword>
<comment type="caution">
    <text evidence="11">The sequence shown here is derived from an EMBL/GenBank/DDBJ whole genome shotgun (WGS) entry which is preliminary data.</text>
</comment>
<evidence type="ECO:0000256" key="8">
    <source>
        <dbReference type="SAM" id="MobiDB-lite"/>
    </source>
</evidence>
<keyword evidence="11" id="KW-0548">Nucleotidyltransferase</keyword>
<evidence type="ECO:0000256" key="1">
    <source>
        <dbReference type="ARBA" id="ARBA00001936"/>
    </source>
</evidence>
<evidence type="ECO:0000256" key="6">
    <source>
        <dbReference type="ARBA" id="ARBA00022723"/>
    </source>
</evidence>
<dbReference type="Gene3D" id="1.10.1410.10">
    <property type="match status" value="1"/>
</dbReference>
<keyword evidence="7" id="KW-0460">Magnesium</keyword>
<feature type="domain" description="Poly(A) RNA polymerase mitochondrial-like central palm" evidence="10">
    <location>
        <begin position="337"/>
        <end position="485"/>
    </location>
</feature>
<feature type="compositionally biased region" description="Low complexity" evidence="8">
    <location>
        <begin position="67"/>
        <end position="77"/>
    </location>
</feature>
<comment type="cofactor">
    <cofactor evidence="1">
        <name>Mn(2+)</name>
        <dbReference type="ChEBI" id="CHEBI:29035"/>
    </cofactor>
</comment>
<dbReference type="Proteomes" id="UP000324585">
    <property type="component" value="Unassembled WGS sequence"/>
</dbReference>
<dbReference type="SUPFAM" id="SSF81631">
    <property type="entry name" value="PAP/OAS1 substrate-binding domain"/>
    <property type="match status" value="1"/>
</dbReference>
<name>A0A5J4YWA3_PORPP</name>
<dbReference type="InterPro" id="IPR054708">
    <property type="entry name" value="MTPAP-like_central"/>
</dbReference>
<dbReference type="OrthoDB" id="5974at2759"/>
<accession>A0A5J4YWA3</accession>
<dbReference type="GO" id="GO:0005737">
    <property type="term" value="C:cytoplasm"/>
    <property type="evidence" value="ECO:0007669"/>
    <property type="project" value="UniProtKB-SubCell"/>
</dbReference>
<dbReference type="AlphaFoldDB" id="A0A5J4YWA3"/>
<feature type="compositionally biased region" description="Basic and acidic residues" evidence="8">
    <location>
        <begin position="741"/>
        <end position="759"/>
    </location>
</feature>
<evidence type="ECO:0000256" key="7">
    <source>
        <dbReference type="ARBA" id="ARBA00022842"/>
    </source>
</evidence>
<feature type="compositionally biased region" description="Low complexity" evidence="8">
    <location>
        <begin position="7"/>
        <end position="36"/>
    </location>
</feature>
<evidence type="ECO:0000256" key="3">
    <source>
        <dbReference type="ARBA" id="ARBA00004496"/>
    </source>
</evidence>
<dbReference type="GO" id="GO:0016779">
    <property type="term" value="F:nucleotidyltransferase activity"/>
    <property type="evidence" value="ECO:0007669"/>
    <property type="project" value="UniProtKB-KW"/>
</dbReference>
<dbReference type="EMBL" id="VRMN01000004">
    <property type="protein sequence ID" value="KAA8495023.1"/>
    <property type="molecule type" value="Genomic_DNA"/>
</dbReference>
<evidence type="ECO:0000313" key="12">
    <source>
        <dbReference type="Proteomes" id="UP000324585"/>
    </source>
</evidence>